<keyword evidence="6" id="KW-0547">Nucleotide-binding</keyword>
<accession>A0A2Z3LF38</accession>
<evidence type="ECO:0000256" key="7">
    <source>
        <dbReference type="ARBA" id="ARBA00022800"/>
    </source>
</evidence>
<dbReference type="SUPFAM" id="SSF81891">
    <property type="entry name" value="Poly A polymerase C-terminal region-like"/>
    <property type="match status" value="1"/>
</dbReference>
<evidence type="ECO:0000256" key="5">
    <source>
        <dbReference type="ARBA" id="ARBA00022723"/>
    </source>
</evidence>
<dbReference type="InterPro" id="IPR006674">
    <property type="entry name" value="HD_domain"/>
</dbReference>
<dbReference type="GO" id="GO:0008033">
    <property type="term" value="P:tRNA processing"/>
    <property type="evidence" value="ECO:0007669"/>
    <property type="project" value="UniProtKB-KW"/>
</dbReference>
<evidence type="ECO:0000256" key="4">
    <source>
        <dbReference type="ARBA" id="ARBA00022695"/>
    </source>
</evidence>
<proteinExistence type="inferred from homology"/>
<keyword evidence="9" id="KW-0460">Magnesium</keyword>
<evidence type="ECO:0000259" key="12">
    <source>
        <dbReference type="SMART" id="SM00471"/>
    </source>
</evidence>
<dbReference type="SMART" id="SM00471">
    <property type="entry name" value="HDc"/>
    <property type="match status" value="1"/>
</dbReference>
<dbReference type="InterPro" id="IPR002646">
    <property type="entry name" value="PolA_pol_head_dom"/>
</dbReference>
<evidence type="ECO:0000256" key="2">
    <source>
        <dbReference type="ARBA" id="ARBA00022679"/>
    </source>
</evidence>
<feature type="domain" description="HD/PDEase" evidence="12">
    <location>
        <begin position="262"/>
        <end position="415"/>
    </location>
</feature>
<dbReference type="GO" id="GO:0016779">
    <property type="term" value="F:nucleotidyltransferase activity"/>
    <property type="evidence" value="ECO:0007669"/>
    <property type="project" value="UniProtKB-KW"/>
</dbReference>
<organism evidence="13 14">
    <name type="scientific">Candidatus Cardinium hertigii</name>
    <dbReference type="NCBI Taxonomy" id="247481"/>
    <lineage>
        <taxon>Bacteria</taxon>
        <taxon>Pseudomonadati</taxon>
        <taxon>Bacteroidota</taxon>
        <taxon>Cytophagia</taxon>
        <taxon>Cytophagales</taxon>
        <taxon>Amoebophilaceae</taxon>
        <taxon>Candidatus Cardinium</taxon>
    </lineage>
</organism>
<evidence type="ECO:0000256" key="6">
    <source>
        <dbReference type="ARBA" id="ARBA00022741"/>
    </source>
</evidence>
<evidence type="ECO:0000256" key="9">
    <source>
        <dbReference type="ARBA" id="ARBA00022842"/>
    </source>
</evidence>
<evidence type="ECO:0000313" key="13">
    <source>
        <dbReference type="EMBL" id="AWN82296.1"/>
    </source>
</evidence>
<keyword evidence="14" id="KW-1185">Reference proteome</keyword>
<sequence length="481" mass="54781">MIPIQTNDLLGQLDALDHLSILRRIGEIADSIQLEAYVVGGFVRDVFLQRTGQDIDIVCVGDGMLLAQAVAQHLDNVPVTLFKRFGTAMLTWQGLSIEFVGARKESYTADSRNPAVAAGTLLEDQTRRDFTINTMAVCLNQARYGLLLDPFQGYQDLVDGLIRTPCDPYITFSDDPLRIIRAIRFATQLNFRIGEETWNALVSARNRLAIVAQERIAEELHKIVAAHKPSYGFKLLFEAKVLSRILPELEKLSDKEEIEGYSHKDNFIHTLEVLDNVAHHSSKLWLRWAALFHDIAKPLTKKFDPITGFSFHGHENLGAKMLPYLFRRMRFPTNKEILGYVQKLVRLHLRPIALAQEVTDTAIRRLLYEVGEDLADLFLLCRADITSKNKSKVQQYLANFDRVEARVAEVEQRDQMRNFQPIITGEVIMQAFGLRPSPQVGFIKEAVKEAILEGKIKNSYEEAFRYMLMIGEQYGLQLPKH</sequence>
<evidence type="ECO:0000256" key="1">
    <source>
        <dbReference type="ARBA" id="ARBA00001946"/>
    </source>
</evidence>
<dbReference type="GO" id="GO:0003723">
    <property type="term" value="F:RNA binding"/>
    <property type="evidence" value="ECO:0007669"/>
    <property type="project" value="UniProtKB-KW"/>
</dbReference>
<dbReference type="InterPro" id="IPR050124">
    <property type="entry name" value="tRNA_CCA-adding_enzyme"/>
</dbReference>
<dbReference type="KEGG" id="cher:DK880_00999"/>
<dbReference type="InterPro" id="IPR006675">
    <property type="entry name" value="HDIG_dom"/>
</dbReference>
<dbReference type="CDD" id="cd05398">
    <property type="entry name" value="NT_ClassII-CCAase"/>
    <property type="match status" value="1"/>
</dbReference>
<dbReference type="GO" id="GO:0046872">
    <property type="term" value="F:metal ion binding"/>
    <property type="evidence" value="ECO:0007669"/>
    <property type="project" value="UniProtKB-KW"/>
</dbReference>
<comment type="cofactor">
    <cofactor evidence="1">
        <name>Mg(2+)</name>
        <dbReference type="ChEBI" id="CHEBI:18420"/>
    </cofactor>
</comment>
<keyword evidence="4" id="KW-0548">Nucleotidyltransferase</keyword>
<name>A0A2Z3LF38_9BACT</name>
<dbReference type="Pfam" id="PF12627">
    <property type="entry name" value="PolyA_pol_RNAbd"/>
    <property type="match status" value="1"/>
</dbReference>
<dbReference type="Pfam" id="PF01743">
    <property type="entry name" value="PolyA_pol"/>
    <property type="match status" value="1"/>
</dbReference>
<keyword evidence="10 11" id="KW-0694">RNA-binding</keyword>
<evidence type="ECO:0000256" key="10">
    <source>
        <dbReference type="ARBA" id="ARBA00022884"/>
    </source>
</evidence>
<dbReference type="PANTHER" id="PTHR47545:SF1">
    <property type="entry name" value="MULTIFUNCTIONAL CCA PROTEIN"/>
    <property type="match status" value="1"/>
</dbReference>
<evidence type="ECO:0000256" key="8">
    <source>
        <dbReference type="ARBA" id="ARBA00022840"/>
    </source>
</evidence>
<keyword evidence="3" id="KW-0819">tRNA processing</keyword>
<dbReference type="Proteomes" id="UP000245872">
    <property type="component" value="Chromosome"/>
</dbReference>
<reference evidence="13 14" key="1">
    <citation type="submission" date="2018-05" db="EMBL/GenBank/DDBJ databases">
        <title>Candidatus Cardinium hertigii Genome Assembly.</title>
        <authorList>
            <person name="Showmaker K.C."/>
            <person name="Walden K.O."/>
            <person name="Fields C.J."/>
            <person name="Lambert K.N."/>
            <person name="Hudson M.E."/>
        </authorList>
    </citation>
    <scope>NUCLEOTIDE SEQUENCE [LARGE SCALE GENOMIC DNA]</scope>
    <source>
        <strain evidence="14">cHgTN10</strain>
    </source>
</reference>
<evidence type="ECO:0000256" key="11">
    <source>
        <dbReference type="RuleBase" id="RU003953"/>
    </source>
</evidence>
<dbReference type="SUPFAM" id="SSF81301">
    <property type="entry name" value="Nucleotidyltransferase"/>
    <property type="match status" value="1"/>
</dbReference>
<keyword evidence="5" id="KW-0479">Metal-binding</keyword>
<dbReference type="GO" id="GO:0042245">
    <property type="term" value="P:RNA repair"/>
    <property type="evidence" value="ECO:0007669"/>
    <property type="project" value="UniProtKB-KW"/>
</dbReference>
<keyword evidence="8" id="KW-0067">ATP-binding</keyword>
<dbReference type="InterPro" id="IPR032828">
    <property type="entry name" value="PolyA_RNA-bd"/>
</dbReference>
<dbReference type="NCBIfam" id="TIGR00277">
    <property type="entry name" value="HDIG"/>
    <property type="match status" value="1"/>
</dbReference>
<dbReference type="PANTHER" id="PTHR47545">
    <property type="entry name" value="MULTIFUNCTIONAL CCA PROTEIN"/>
    <property type="match status" value="1"/>
</dbReference>
<evidence type="ECO:0000313" key="14">
    <source>
        <dbReference type="Proteomes" id="UP000245872"/>
    </source>
</evidence>
<evidence type="ECO:0000256" key="3">
    <source>
        <dbReference type="ARBA" id="ARBA00022694"/>
    </source>
</evidence>
<dbReference type="Gene3D" id="3.30.460.10">
    <property type="entry name" value="Beta Polymerase, domain 2"/>
    <property type="match status" value="1"/>
</dbReference>
<dbReference type="Gene3D" id="1.10.3090.10">
    <property type="entry name" value="cca-adding enzyme, domain 2"/>
    <property type="match status" value="1"/>
</dbReference>
<gene>
    <name evidence="13" type="primary">cca</name>
    <name evidence="13" type="ORF">DK880_00999</name>
</gene>
<dbReference type="GO" id="GO:0005524">
    <property type="term" value="F:ATP binding"/>
    <property type="evidence" value="ECO:0007669"/>
    <property type="project" value="UniProtKB-KW"/>
</dbReference>
<keyword evidence="2 11" id="KW-0808">Transferase</keyword>
<dbReference type="InterPro" id="IPR043519">
    <property type="entry name" value="NT_sf"/>
</dbReference>
<dbReference type="AlphaFoldDB" id="A0A2Z3LF38"/>
<comment type="similarity">
    <text evidence="11">Belongs to the tRNA nucleotidyltransferase/poly(A) polymerase family.</text>
</comment>
<dbReference type="InterPro" id="IPR003607">
    <property type="entry name" value="HD/PDEase_dom"/>
</dbReference>
<dbReference type="RefSeq" id="WP_239302524.1">
    <property type="nucleotide sequence ID" value="NZ_CP029619.1"/>
</dbReference>
<protein>
    <submittedName>
        <fullName evidence="13">Multifunctional CCA protein</fullName>
    </submittedName>
</protein>
<dbReference type="Pfam" id="PF01966">
    <property type="entry name" value="HD"/>
    <property type="match status" value="1"/>
</dbReference>
<dbReference type="CDD" id="cd00077">
    <property type="entry name" value="HDc"/>
    <property type="match status" value="1"/>
</dbReference>
<dbReference type="EMBL" id="CP029619">
    <property type="protein sequence ID" value="AWN82296.1"/>
    <property type="molecule type" value="Genomic_DNA"/>
</dbReference>
<keyword evidence="7" id="KW-0692">RNA repair</keyword>